<sequence length="170" mass="19956">MSEREKERNRPTLLAVKTRIKVMGPKKSDKVRKLVPMKVPYEELRPFKRELSELRLEFLFWNWNCVSVSICKEIIDKNQTEGVELRGGTVTPDQWALARKLQKAALKLRDEMVANARREIDELRAKVQTDSCVEQIEIRNLADELVRKTQALEQSEAARRVDEELLRRLQ</sequence>
<protein>
    <submittedName>
        <fullName evidence="2">Uncharacterized protein</fullName>
    </submittedName>
</protein>
<evidence type="ECO:0000313" key="2">
    <source>
        <dbReference type="EMBL" id="OAE21819.1"/>
    </source>
</evidence>
<reference evidence="2" key="1">
    <citation type="submission" date="2016-03" db="EMBL/GenBank/DDBJ databases">
        <title>Mechanisms controlling the formation of the plant cell surface in tip-growing cells are functionally conserved among land plants.</title>
        <authorList>
            <person name="Honkanen S."/>
            <person name="Jones V.A."/>
            <person name="Morieri G."/>
            <person name="Champion C."/>
            <person name="Hetherington A.J."/>
            <person name="Kelly S."/>
            <person name="Saint-Marcoux D."/>
            <person name="Proust H."/>
            <person name="Prescott H."/>
            <person name="Dolan L."/>
        </authorList>
    </citation>
    <scope>NUCLEOTIDE SEQUENCE [LARGE SCALE GENOMIC DNA]</scope>
    <source>
        <tissue evidence="2">Whole gametophyte</tissue>
    </source>
</reference>
<gene>
    <name evidence="2" type="ORF">AXG93_1855s1000</name>
</gene>
<accession>A0A176VLH9</accession>
<dbReference type="Proteomes" id="UP000077202">
    <property type="component" value="Unassembled WGS sequence"/>
</dbReference>
<feature type="coiled-coil region" evidence="1">
    <location>
        <begin position="106"/>
        <end position="158"/>
    </location>
</feature>
<evidence type="ECO:0000256" key="1">
    <source>
        <dbReference type="SAM" id="Coils"/>
    </source>
</evidence>
<dbReference type="AlphaFoldDB" id="A0A176VLH9"/>
<dbReference type="EMBL" id="LVLJ01003339">
    <property type="protein sequence ID" value="OAE21819.1"/>
    <property type="molecule type" value="Genomic_DNA"/>
</dbReference>
<evidence type="ECO:0000313" key="3">
    <source>
        <dbReference type="Proteomes" id="UP000077202"/>
    </source>
</evidence>
<comment type="caution">
    <text evidence="2">The sequence shown here is derived from an EMBL/GenBank/DDBJ whole genome shotgun (WGS) entry which is preliminary data.</text>
</comment>
<keyword evidence="1" id="KW-0175">Coiled coil</keyword>
<keyword evidence="3" id="KW-1185">Reference proteome</keyword>
<organism evidence="2 3">
    <name type="scientific">Marchantia polymorpha subsp. ruderalis</name>
    <dbReference type="NCBI Taxonomy" id="1480154"/>
    <lineage>
        <taxon>Eukaryota</taxon>
        <taxon>Viridiplantae</taxon>
        <taxon>Streptophyta</taxon>
        <taxon>Embryophyta</taxon>
        <taxon>Marchantiophyta</taxon>
        <taxon>Marchantiopsida</taxon>
        <taxon>Marchantiidae</taxon>
        <taxon>Marchantiales</taxon>
        <taxon>Marchantiaceae</taxon>
        <taxon>Marchantia</taxon>
    </lineage>
</organism>
<proteinExistence type="predicted"/>
<name>A0A176VLH9_MARPO</name>